<sequence length="50" mass="5822">MDFELHAGDLSIIRKRKMIENIEVSMDFCAKIIYVKSGFVELCNLRAIME</sequence>
<dbReference type="HOGENOM" id="CLU_3114470_0_0_10"/>
<organism evidence="1 2">
    <name type="scientific">Phocaeicola dorei DSM 17855</name>
    <dbReference type="NCBI Taxonomy" id="483217"/>
    <lineage>
        <taxon>Bacteria</taxon>
        <taxon>Pseudomonadati</taxon>
        <taxon>Bacteroidota</taxon>
        <taxon>Bacteroidia</taxon>
        <taxon>Bacteroidales</taxon>
        <taxon>Bacteroidaceae</taxon>
        <taxon>Phocaeicola</taxon>
    </lineage>
</organism>
<accession>B6VUU3</accession>
<dbReference type="EMBL" id="ABWZ01000017">
    <property type="protein sequence ID" value="EEB26506.1"/>
    <property type="molecule type" value="Genomic_DNA"/>
</dbReference>
<protein>
    <submittedName>
        <fullName evidence="1">Uncharacterized protein</fullName>
    </submittedName>
</protein>
<dbReference type="Proteomes" id="UP000004849">
    <property type="component" value="Unassembled WGS sequence"/>
</dbReference>
<reference evidence="1 2" key="2">
    <citation type="submission" date="2008-10" db="EMBL/GenBank/DDBJ databases">
        <authorList>
            <person name="Fulton L."/>
            <person name="Clifton S."/>
            <person name="Fulton B."/>
            <person name="Xu J."/>
            <person name="Minx P."/>
            <person name="Pepin K.H."/>
            <person name="Johnson M."/>
            <person name="Thiruvilangam P."/>
            <person name="Bhonagiri V."/>
            <person name="Nash W.E."/>
            <person name="Mardis E.R."/>
            <person name="Wilson R.K."/>
        </authorList>
    </citation>
    <scope>NUCLEOTIDE SEQUENCE [LARGE SCALE GENOMIC DNA]</scope>
    <source>
        <strain evidence="1 2">DSM 17855</strain>
    </source>
</reference>
<reference evidence="1 2" key="1">
    <citation type="submission" date="2008-10" db="EMBL/GenBank/DDBJ databases">
        <title>Draft genome sequence of Bacteroides dorei (DSM 17855).</title>
        <authorList>
            <person name="Sudarsanam P."/>
            <person name="Ley R."/>
            <person name="Guruge J."/>
            <person name="Turnbaugh P.J."/>
            <person name="Mahowald M."/>
            <person name="Liep D."/>
            <person name="Gordon J."/>
        </authorList>
    </citation>
    <scope>NUCLEOTIDE SEQUENCE [LARGE SCALE GENOMIC DNA]</scope>
    <source>
        <strain evidence="1 2">DSM 17855</strain>
    </source>
</reference>
<evidence type="ECO:0000313" key="1">
    <source>
        <dbReference type="EMBL" id="EEB26506.1"/>
    </source>
</evidence>
<proteinExistence type="predicted"/>
<evidence type="ECO:0000313" key="2">
    <source>
        <dbReference type="Proteomes" id="UP000004849"/>
    </source>
</evidence>
<dbReference type="AlphaFoldDB" id="B6VUU3"/>
<name>B6VUU3_9BACT</name>
<gene>
    <name evidence="1" type="ORF">BACDOR_01051</name>
</gene>